<evidence type="ECO:0000256" key="1">
    <source>
        <dbReference type="SAM" id="Phobius"/>
    </source>
</evidence>
<dbReference type="RefSeq" id="WP_147493405.1">
    <property type="nucleotide sequence ID" value="NZ_CP041659.1"/>
</dbReference>
<keyword evidence="1" id="KW-0472">Membrane</keyword>
<feature type="transmembrane region" description="Helical" evidence="1">
    <location>
        <begin position="12"/>
        <end position="34"/>
    </location>
</feature>
<dbReference type="InterPro" id="IPR012347">
    <property type="entry name" value="Ferritin-like"/>
</dbReference>
<dbReference type="InterPro" id="IPR005183">
    <property type="entry name" value="DUF305_CopM-like"/>
</dbReference>
<dbReference type="Proteomes" id="UP000321857">
    <property type="component" value="Chromosome"/>
</dbReference>
<reference evidence="3 4" key="1">
    <citation type="submission" date="2019-07" db="EMBL/GenBank/DDBJ databases">
        <title>Sphingomonas AE3 Genome sequencing and assembly.</title>
        <authorList>
            <person name="Kim H."/>
        </authorList>
    </citation>
    <scope>NUCLEOTIDE SEQUENCE [LARGE SCALE GENOMIC DNA]</scope>
    <source>
        <strain evidence="3 4">AE3</strain>
    </source>
</reference>
<organism evidence="3 4">
    <name type="scientific">Sphingomonas xanthus</name>
    <dbReference type="NCBI Taxonomy" id="2594473"/>
    <lineage>
        <taxon>Bacteria</taxon>
        <taxon>Pseudomonadati</taxon>
        <taxon>Pseudomonadota</taxon>
        <taxon>Alphaproteobacteria</taxon>
        <taxon>Sphingomonadales</taxon>
        <taxon>Sphingomonadaceae</taxon>
        <taxon>Sphingomonas</taxon>
    </lineage>
</organism>
<dbReference type="KEGG" id="sxa:FMM02_02595"/>
<dbReference type="Gene3D" id="1.20.1260.10">
    <property type="match status" value="1"/>
</dbReference>
<keyword evidence="1" id="KW-0812">Transmembrane</keyword>
<feature type="transmembrane region" description="Helical" evidence="1">
    <location>
        <begin position="46"/>
        <end position="65"/>
    </location>
</feature>
<dbReference type="EMBL" id="CP041659">
    <property type="protein sequence ID" value="QDP18946.1"/>
    <property type="molecule type" value="Genomic_DNA"/>
</dbReference>
<dbReference type="OrthoDB" id="517560at2"/>
<evidence type="ECO:0000259" key="2">
    <source>
        <dbReference type="Pfam" id="PF03713"/>
    </source>
</evidence>
<proteinExistence type="predicted"/>
<name>A0A516IQ04_9SPHN</name>
<feature type="domain" description="DUF305" evidence="2">
    <location>
        <begin position="100"/>
        <end position="158"/>
    </location>
</feature>
<feature type="transmembrane region" description="Helical" evidence="1">
    <location>
        <begin position="72"/>
        <end position="91"/>
    </location>
</feature>
<dbReference type="AlphaFoldDB" id="A0A516IQ04"/>
<evidence type="ECO:0000313" key="3">
    <source>
        <dbReference type="EMBL" id="QDP18946.1"/>
    </source>
</evidence>
<dbReference type="Pfam" id="PF03713">
    <property type="entry name" value="DUF305"/>
    <property type="match status" value="1"/>
</dbReference>
<sequence>MRDDTRNSMGWGRFAAMIATSVLFMFLLMYQLVYSADHVTFSINRLVASLLMGCVMAAIMLGFMWSMYEGRAIKIAVMAGGIAGAFALLAVNRGQLLVDDTAFMRSMIPHHSIAINNARKASISDPRVRRLADEIIEAQVREIAEMKKLLADIDANGERGSAGLRARPEARLGQ</sequence>
<protein>
    <submittedName>
        <fullName evidence="3">DUF305 domain-containing protein</fullName>
    </submittedName>
</protein>
<keyword evidence="1" id="KW-1133">Transmembrane helix</keyword>
<gene>
    <name evidence="3" type="ORF">FMM02_02595</name>
</gene>
<accession>A0A516IQ04</accession>
<evidence type="ECO:0000313" key="4">
    <source>
        <dbReference type="Proteomes" id="UP000321857"/>
    </source>
</evidence>
<keyword evidence="4" id="KW-1185">Reference proteome</keyword>